<dbReference type="EMBL" id="CP039865">
    <property type="protein sequence ID" value="QCK86103.1"/>
    <property type="molecule type" value="Genomic_DNA"/>
</dbReference>
<evidence type="ECO:0000313" key="3">
    <source>
        <dbReference type="Proteomes" id="UP000298588"/>
    </source>
</evidence>
<evidence type="ECO:0000256" key="1">
    <source>
        <dbReference type="SAM" id="SignalP"/>
    </source>
</evidence>
<dbReference type="KEGG" id="paqt:E8L99_10240"/>
<evidence type="ECO:0000313" key="2">
    <source>
        <dbReference type="EMBL" id="QCK86103.1"/>
    </source>
</evidence>
<name>A0A4D7QJI9_9HYPH</name>
<protein>
    <recommendedName>
        <fullName evidence="4">UrcA family protein</fullName>
    </recommendedName>
</protein>
<proteinExistence type="predicted"/>
<dbReference type="Proteomes" id="UP000298588">
    <property type="component" value="Chromosome"/>
</dbReference>
<accession>A0A4D7QJI9</accession>
<gene>
    <name evidence="2" type="ORF">E8L99_10240</name>
</gene>
<dbReference type="OrthoDB" id="8481063at2"/>
<keyword evidence="1" id="KW-0732">Signal</keyword>
<feature type="chain" id="PRO_5020403588" description="UrcA family protein" evidence="1">
    <location>
        <begin position="20"/>
        <end position="125"/>
    </location>
</feature>
<organism evidence="2 3">
    <name type="scientific">Phreatobacter aquaticus</name>
    <dbReference type="NCBI Taxonomy" id="2570229"/>
    <lineage>
        <taxon>Bacteria</taxon>
        <taxon>Pseudomonadati</taxon>
        <taxon>Pseudomonadota</taxon>
        <taxon>Alphaproteobacteria</taxon>
        <taxon>Hyphomicrobiales</taxon>
        <taxon>Phreatobacteraceae</taxon>
        <taxon>Phreatobacter</taxon>
    </lineage>
</organism>
<dbReference type="AlphaFoldDB" id="A0A4D7QJI9"/>
<evidence type="ECO:0008006" key="4">
    <source>
        <dbReference type="Google" id="ProtNLM"/>
    </source>
</evidence>
<dbReference type="RefSeq" id="WP_137099435.1">
    <property type="nucleotide sequence ID" value="NZ_CP039865.1"/>
</dbReference>
<feature type="signal peptide" evidence="1">
    <location>
        <begin position="1"/>
        <end position="19"/>
    </location>
</feature>
<reference evidence="2 3" key="1">
    <citation type="submission" date="2019-04" db="EMBL/GenBank/DDBJ databases">
        <title>Phreatobacter aquaticus sp. nov.</title>
        <authorList>
            <person name="Choi A."/>
            <person name="Baek K."/>
        </authorList>
    </citation>
    <scope>NUCLEOTIDE SEQUENCE [LARGE SCALE GENOMIC DNA]</scope>
    <source>
        <strain evidence="2 3">NMCR1094</strain>
    </source>
</reference>
<sequence length="125" mass="12979">MTILSKSFVFGAVASLAVAAALVLSPAGRASVNAAPALTVSYSAADIDRAMGAFDSFKNRLDGAPRAAETQVAAIQGDRAAARERAHCAQFAWPNIPQSCQSSADGQHLRLVRQIPVVEATVASR</sequence>
<keyword evidence="3" id="KW-1185">Reference proteome</keyword>